<evidence type="ECO:0000313" key="4">
    <source>
        <dbReference type="EMBL" id="MFD2549529.1"/>
    </source>
</evidence>
<dbReference type="SUPFAM" id="SSF53448">
    <property type="entry name" value="Nucleotide-diphospho-sugar transferases"/>
    <property type="match status" value="1"/>
</dbReference>
<accession>A0ABW5KLN8</accession>
<sequence>MKKRTQSNSPLVSIIVPVYNAEKTLPGCLASLAKQTYVELELIFVDDCSSDNTSLLLQDFGQQQDGRIRVLRHKKNKGVAAARNSGLDLATGVFIYYVDADDRIEPNAIAVLVEAAQENNAEIVGCNWFLSFASGERKMNQPSFSDPWGAISQMLAGNMRWNLWLFLTARALYDDFGIRFTEGMNMGEDLMVMVRLFSQAERVVHVDKALYHYEQTNGNSLTKVYSLRHREEVTFHVDQVERCLKNSRFKHRLGSSIDLLKFHIKLPFLISDKGSSYRIWMEWFPEINYITDMGGRLSIRLRVLRWAALQQQYWLLQLHYFMLTRVVYGLIYK</sequence>
<dbReference type="EMBL" id="JBHULR010000015">
    <property type="protein sequence ID" value="MFD2549529.1"/>
    <property type="molecule type" value="Genomic_DNA"/>
</dbReference>
<proteinExistence type="predicted"/>
<evidence type="ECO:0000256" key="1">
    <source>
        <dbReference type="ARBA" id="ARBA00022676"/>
    </source>
</evidence>
<protein>
    <submittedName>
        <fullName evidence="4">Glycosyltransferase family 2 protein</fullName>
    </submittedName>
</protein>
<evidence type="ECO:0000256" key="2">
    <source>
        <dbReference type="ARBA" id="ARBA00022679"/>
    </source>
</evidence>
<organism evidence="4 5">
    <name type="scientific">Sphingobacterium suaedae</name>
    <dbReference type="NCBI Taxonomy" id="1686402"/>
    <lineage>
        <taxon>Bacteria</taxon>
        <taxon>Pseudomonadati</taxon>
        <taxon>Bacteroidota</taxon>
        <taxon>Sphingobacteriia</taxon>
        <taxon>Sphingobacteriales</taxon>
        <taxon>Sphingobacteriaceae</taxon>
        <taxon>Sphingobacterium</taxon>
    </lineage>
</organism>
<reference evidence="5" key="1">
    <citation type="journal article" date="2019" name="Int. J. Syst. Evol. Microbiol.">
        <title>The Global Catalogue of Microorganisms (GCM) 10K type strain sequencing project: providing services to taxonomists for standard genome sequencing and annotation.</title>
        <authorList>
            <consortium name="The Broad Institute Genomics Platform"/>
            <consortium name="The Broad Institute Genome Sequencing Center for Infectious Disease"/>
            <person name="Wu L."/>
            <person name="Ma J."/>
        </authorList>
    </citation>
    <scope>NUCLEOTIDE SEQUENCE [LARGE SCALE GENOMIC DNA]</scope>
    <source>
        <strain evidence="5">KCTC 42662</strain>
    </source>
</reference>
<dbReference type="CDD" id="cd00761">
    <property type="entry name" value="Glyco_tranf_GTA_type"/>
    <property type="match status" value="1"/>
</dbReference>
<dbReference type="PANTHER" id="PTHR22916">
    <property type="entry name" value="GLYCOSYLTRANSFERASE"/>
    <property type="match status" value="1"/>
</dbReference>
<dbReference type="RefSeq" id="WP_380905846.1">
    <property type="nucleotide sequence ID" value="NZ_JBHUEG010000012.1"/>
</dbReference>
<gene>
    <name evidence="4" type="ORF">ACFSR5_17905</name>
</gene>
<evidence type="ECO:0000259" key="3">
    <source>
        <dbReference type="Pfam" id="PF00535"/>
    </source>
</evidence>
<comment type="caution">
    <text evidence="4">The sequence shown here is derived from an EMBL/GenBank/DDBJ whole genome shotgun (WGS) entry which is preliminary data.</text>
</comment>
<keyword evidence="5" id="KW-1185">Reference proteome</keyword>
<dbReference type="Gene3D" id="3.90.550.10">
    <property type="entry name" value="Spore Coat Polysaccharide Biosynthesis Protein SpsA, Chain A"/>
    <property type="match status" value="1"/>
</dbReference>
<evidence type="ECO:0000313" key="5">
    <source>
        <dbReference type="Proteomes" id="UP001597545"/>
    </source>
</evidence>
<keyword evidence="2" id="KW-0808">Transferase</keyword>
<name>A0ABW5KLN8_9SPHI</name>
<feature type="domain" description="Glycosyltransferase 2-like" evidence="3">
    <location>
        <begin position="13"/>
        <end position="154"/>
    </location>
</feature>
<dbReference type="InterPro" id="IPR001173">
    <property type="entry name" value="Glyco_trans_2-like"/>
</dbReference>
<dbReference type="Pfam" id="PF00535">
    <property type="entry name" value="Glycos_transf_2"/>
    <property type="match status" value="1"/>
</dbReference>
<dbReference type="PANTHER" id="PTHR22916:SF51">
    <property type="entry name" value="GLYCOSYLTRANSFERASE EPSH-RELATED"/>
    <property type="match status" value="1"/>
</dbReference>
<dbReference type="InterPro" id="IPR029044">
    <property type="entry name" value="Nucleotide-diphossugar_trans"/>
</dbReference>
<keyword evidence="1" id="KW-0328">Glycosyltransferase</keyword>
<dbReference type="Proteomes" id="UP001597545">
    <property type="component" value="Unassembled WGS sequence"/>
</dbReference>